<reference evidence="1 2" key="1">
    <citation type="submission" date="2020-07" db="EMBL/GenBank/DDBJ databases">
        <title>Sequencing the genomes of 1000 actinobacteria strains.</title>
        <authorList>
            <person name="Klenk H.-P."/>
        </authorList>
    </citation>
    <scope>NUCLEOTIDE SEQUENCE [LARGE SCALE GENOMIC DNA]</scope>
    <source>
        <strain evidence="1 2">DSM 18448</strain>
    </source>
</reference>
<evidence type="ECO:0000313" key="1">
    <source>
        <dbReference type="EMBL" id="NYH92846.1"/>
    </source>
</evidence>
<organism evidence="1 2">
    <name type="scientific">Actinopolymorpha rutila</name>
    <dbReference type="NCBI Taxonomy" id="446787"/>
    <lineage>
        <taxon>Bacteria</taxon>
        <taxon>Bacillati</taxon>
        <taxon>Actinomycetota</taxon>
        <taxon>Actinomycetes</taxon>
        <taxon>Propionibacteriales</taxon>
        <taxon>Actinopolymorphaceae</taxon>
        <taxon>Actinopolymorpha</taxon>
    </lineage>
</organism>
<dbReference type="RefSeq" id="WP_179790240.1">
    <property type="nucleotide sequence ID" value="NZ_BAAARR010000041.1"/>
</dbReference>
<keyword evidence="2" id="KW-1185">Reference proteome</keyword>
<comment type="caution">
    <text evidence="1">The sequence shown here is derived from an EMBL/GenBank/DDBJ whole genome shotgun (WGS) entry which is preliminary data.</text>
</comment>
<accession>A0A852ZVX7</accession>
<protein>
    <submittedName>
        <fullName evidence="1">Uncharacterized protein</fullName>
    </submittedName>
</protein>
<dbReference type="EMBL" id="JACBZH010000001">
    <property type="protein sequence ID" value="NYH92846.1"/>
    <property type="molecule type" value="Genomic_DNA"/>
</dbReference>
<dbReference type="AlphaFoldDB" id="A0A852ZVX7"/>
<sequence>MEYFQLLPNGEGWRVHTRRTTYWALTQQQLASLVADAGFTDVEWLTPESSGFFQPILLARTQ</sequence>
<proteinExistence type="predicted"/>
<gene>
    <name evidence="1" type="ORF">F4554_005484</name>
</gene>
<name>A0A852ZVX7_9ACTN</name>
<evidence type="ECO:0000313" key="2">
    <source>
        <dbReference type="Proteomes" id="UP000579605"/>
    </source>
</evidence>
<dbReference type="Proteomes" id="UP000579605">
    <property type="component" value="Unassembled WGS sequence"/>
</dbReference>